<dbReference type="PANTHER" id="PTHR30033">
    <property type="entry name" value="FLAGELLAR HOOK-ASSOCIATED PROTEIN 1"/>
    <property type="match status" value="1"/>
</dbReference>
<dbReference type="InterPro" id="IPR001444">
    <property type="entry name" value="Flag_bb_rod_N"/>
</dbReference>
<comment type="similarity">
    <text evidence="3">Belongs to the flagella basal body rod proteins family.</text>
</comment>
<evidence type="ECO:0000256" key="4">
    <source>
        <dbReference type="ARBA" id="ARBA00016244"/>
    </source>
</evidence>
<evidence type="ECO:0000313" key="11">
    <source>
        <dbReference type="EMBL" id="RKF19631.1"/>
    </source>
</evidence>
<dbReference type="EMBL" id="RAQO01000004">
    <property type="protein sequence ID" value="RKF19631.1"/>
    <property type="molecule type" value="Genomic_DNA"/>
</dbReference>
<dbReference type="OrthoDB" id="9802553at2"/>
<dbReference type="InterPro" id="IPR002371">
    <property type="entry name" value="FlgK"/>
</dbReference>
<keyword evidence="11" id="KW-0969">Cilium</keyword>
<dbReference type="Pfam" id="PF06429">
    <property type="entry name" value="Flg_bbr_C"/>
    <property type="match status" value="1"/>
</dbReference>
<evidence type="ECO:0000313" key="12">
    <source>
        <dbReference type="Proteomes" id="UP000286482"/>
    </source>
</evidence>
<dbReference type="PRINTS" id="PR01005">
    <property type="entry name" value="FLGHOOKAP1"/>
</dbReference>
<dbReference type="Pfam" id="PF00460">
    <property type="entry name" value="Flg_bb_rod"/>
    <property type="match status" value="1"/>
</dbReference>
<comment type="subcellular location">
    <subcellularLocation>
        <location evidence="1">Bacterial flagellum</location>
    </subcellularLocation>
    <subcellularLocation>
        <location evidence="2">Secreted</location>
    </subcellularLocation>
</comment>
<evidence type="ECO:0000256" key="7">
    <source>
        <dbReference type="SAM" id="Coils"/>
    </source>
</evidence>
<evidence type="ECO:0000259" key="8">
    <source>
        <dbReference type="Pfam" id="PF00460"/>
    </source>
</evidence>
<keyword evidence="7" id="KW-0175">Coiled coil</keyword>
<dbReference type="InterPro" id="IPR019776">
    <property type="entry name" value="Flagellar_basal_body_rod_CS"/>
</dbReference>
<evidence type="ECO:0000256" key="2">
    <source>
        <dbReference type="ARBA" id="ARBA00004613"/>
    </source>
</evidence>
<comment type="caution">
    <text evidence="11">The sequence shown here is derived from an EMBL/GenBank/DDBJ whole genome shotgun (WGS) entry which is preliminary data.</text>
</comment>
<keyword evidence="12" id="KW-1185">Reference proteome</keyword>
<dbReference type="PROSITE" id="PS00588">
    <property type="entry name" value="FLAGELLA_BB_ROD"/>
    <property type="match status" value="1"/>
</dbReference>
<dbReference type="GO" id="GO:0009424">
    <property type="term" value="C:bacterial-type flagellum hook"/>
    <property type="evidence" value="ECO:0007669"/>
    <property type="project" value="InterPro"/>
</dbReference>
<sequence length="666" mass="71692">MASNSLLSIGTSGVIAHQRMLMTTGNNISNINTPGYSLQRTFFQSDVLGGVRDGNTQRVVNSFYQAQVWRDTSGFNNKNAYLESISNLDYIVSDDSLSLSNQFDSMYAGLHAMADDPRALSTRELSLSGFSTMQQRYANLNDQYRIQSDANNNDLKGKVQESNDLIREISDLNKQIKAYAENPVDGGVAILQDKRDEATRKLSELVEVNVIGNEDGTSLVFLKSGQSLVLEQDYATLSMEDGDPDKTKLDFHISVAGTSRKVPFENVGGAIAGLMEYRAEVIEVSRNQLGQLAIAMADAFNTQNALGMDLNGDIGGDIFELPSFDGKAFSTNPSTGQISGSFVAGEGSDVLPYDYRIQFTSANTIEVQRYQGETPIGTPELHDFTAPVPPSTATEFFIDGLEFDMSGGPFAATDKFLIQPTRDASAALQMAMTQPEKLALAAPVRAERDINNRGNASVTIDDVYSTQAGGSAFIPPGSYDINYPSSVEINAAGDYEIYDGNTPAVLLGTAPANSNGQNLFASAGITPDPGYDININGDVQEADTFSLGYNTDGYADNFNALKMVDLQQADTVRKSIASTGDNKMTMNEAYASLVSFVGGKTSTARADVAANDALLTQSLNRHYSVSGVNMDEEASNLIRFEQAYAASSQIIAAAKTTFDTLLSSIR</sequence>
<dbReference type="GO" id="GO:0005198">
    <property type="term" value="F:structural molecule activity"/>
    <property type="evidence" value="ECO:0007669"/>
    <property type="project" value="InterPro"/>
</dbReference>
<evidence type="ECO:0000256" key="3">
    <source>
        <dbReference type="ARBA" id="ARBA00009677"/>
    </source>
</evidence>
<evidence type="ECO:0000256" key="1">
    <source>
        <dbReference type="ARBA" id="ARBA00004365"/>
    </source>
</evidence>
<feature type="domain" description="Flagellar basal-body/hook protein C-terminal" evidence="9">
    <location>
        <begin position="625"/>
        <end position="663"/>
    </location>
</feature>
<dbReference type="AlphaFoldDB" id="A0A420EFZ3"/>
<dbReference type="InterPro" id="IPR053927">
    <property type="entry name" value="FlgK_helical"/>
</dbReference>
<dbReference type="RefSeq" id="WP_120353636.1">
    <property type="nucleotide sequence ID" value="NZ_RAQO01000004.1"/>
</dbReference>
<dbReference type="Pfam" id="PF22638">
    <property type="entry name" value="FlgK_D1"/>
    <property type="match status" value="1"/>
</dbReference>
<protein>
    <recommendedName>
        <fullName evidence="4">Flagellar hook-associated protein 1</fullName>
    </recommendedName>
</protein>
<keyword evidence="5" id="KW-0964">Secreted</keyword>
<name>A0A420EFZ3_9ALTE</name>
<accession>A0A420EFZ3</accession>
<organism evidence="11 12">
    <name type="scientific">Alginatibacterium sediminis</name>
    <dbReference type="NCBI Taxonomy" id="2164068"/>
    <lineage>
        <taxon>Bacteria</taxon>
        <taxon>Pseudomonadati</taxon>
        <taxon>Pseudomonadota</taxon>
        <taxon>Gammaproteobacteria</taxon>
        <taxon>Alteromonadales</taxon>
        <taxon>Alteromonadaceae</taxon>
        <taxon>Alginatibacterium</taxon>
    </lineage>
</organism>
<dbReference type="SUPFAM" id="SSF64518">
    <property type="entry name" value="Phase 1 flagellin"/>
    <property type="match status" value="2"/>
</dbReference>
<evidence type="ECO:0000259" key="10">
    <source>
        <dbReference type="Pfam" id="PF22638"/>
    </source>
</evidence>
<dbReference type="GO" id="GO:0005576">
    <property type="term" value="C:extracellular region"/>
    <property type="evidence" value="ECO:0007669"/>
    <property type="project" value="UniProtKB-SubCell"/>
</dbReference>
<feature type="domain" description="Flagellar hook-associated protein FlgK helical" evidence="10">
    <location>
        <begin position="86"/>
        <end position="319"/>
    </location>
</feature>
<dbReference type="GO" id="GO:0044780">
    <property type="term" value="P:bacterial-type flagellum assembly"/>
    <property type="evidence" value="ECO:0007669"/>
    <property type="project" value="InterPro"/>
</dbReference>
<feature type="coiled-coil region" evidence="7">
    <location>
        <begin position="155"/>
        <end position="208"/>
    </location>
</feature>
<feature type="domain" description="Flagellar basal body rod protein N-terminal" evidence="8">
    <location>
        <begin position="8"/>
        <end position="36"/>
    </location>
</feature>
<keyword evidence="11" id="KW-0282">Flagellum</keyword>
<dbReference type="Proteomes" id="UP000286482">
    <property type="component" value="Unassembled WGS sequence"/>
</dbReference>
<evidence type="ECO:0000256" key="6">
    <source>
        <dbReference type="ARBA" id="ARBA00023143"/>
    </source>
</evidence>
<keyword evidence="11" id="KW-0966">Cell projection</keyword>
<keyword evidence="6" id="KW-0975">Bacterial flagellum</keyword>
<dbReference type="PANTHER" id="PTHR30033:SF1">
    <property type="entry name" value="FLAGELLAR HOOK-ASSOCIATED PROTEIN 1"/>
    <property type="match status" value="1"/>
</dbReference>
<evidence type="ECO:0000256" key="5">
    <source>
        <dbReference type="ARBA" id="ARBA00022525"/>
    </source>
</evidence>
<gene>
    <name evidence="11" type="primary">flgK</name>
    <name evidence="11" type="ORF">DBZ36_03965</name>
</gene>
<evidence type="ECO:0000259" key="9">
    <source>
        <dbReference type="Pfam" id="PF06429"/>
    </source>
</evidence>
<dbReference type="NCBIfam" id="TIGR02492">
    <property type="entry name" value="flgK_ends"/>
    <property type="match status" value="1"/>
</dbReference>
<proteinExistence type="inferred from homology"/>
<dbReference type="InterPro" id="IPR010930">
    <property type="entry name" value="Flg_bb/hook_C_dom"/>
</dbReference>
<reference evidence="11 12" key="1">
    <citation type="submission" date="2018-09" db="EMBL/GenBank/DDBJ databases">
        <authorList>
            <person name="Wang Z."/>
        </authorList>
    </citation>
    <scope>NUCLEOTIDE SEQUENCE [LARGE SCALE GENOMIC DNA]</scope>
    <source>
        <strain evidence="11 12">ALS 81</strain>
    </source>
</reference>